<dbReference type="Proteomes" id="UP000093044">
    <property type="component" value="Chromosome"/>
</dbReference>
<dbReference type="EMBL" id="CP016757">
    <property type="protein sequence ID" value="ANZ43779.1"/>
    <property type="molecule type" value="Genomic_DNA"/>
</dbReference>
<name>A0A1B2I1D1_9BACT</name>
<evidence type="ECO:0000259" key="1">
    <source>
        <dbReference type="Pfam" id="PF24696"/>
    </source>
</evidence>
<dbReference type="Pfam" id="PF24696">
    <property type="entry name" value="UGSC"/>
    <property type="match status" value="1"/>
</dbReference>
<dbReference type="InterPro" id="IPR057767">
    <property type="entry name" value="UGSC-like_dom"/>
</dbReference>
<evidence type="ECO:0000313" key="3">
    <source>
        <dbReference type="Proteomes" id="UP000093044"/>
    </source>
</evidence>
<feature type="domain" description="UGSC-like" evidence="1">
    <location>
        <begin position="12"/>
        <end position="99"/>
    </location>
</feature>
<proteinExistence type="predicted"/>
<keyword evidence="3" id="KW-1185">Reference proteome</keyword>
<evidence type="ECO:0000313" key="2">
    <source>
        <dbReference type="EMBL" id="ANZ43779.1"/>
    </source>
</evidence>
<dbReference type="AlphaFoldDB" id="A0A1B2I1D1"/>
<dbReference type="OrthoDB" id="9152545at2"/>
<organism evidence="2 3">
    <name type="scientific">Cloacibacillus porcorum</name>
    <dbReference type="NCBI Taxonomy" id="1197717"/>
    <lineage>
        <taxon>Bacteria</taxon>
        <taxon>Thermotogati</taxon>
        <taxon>Synergistota</taxon>
        <taxon>Synergistia</taxon>
        <taxon>Synergistales</taxon>
        <taxon>Synergistaceae</taxon>
        <taxon>Cloacibacillus</taxon>
    </lineage>
</organism>
<gene>
    <name evidence="2" type="ORF">BED41_00865</name>
</gene>
<sequence length="99" mass="10719">MSVEKAQNVSMTIVNPVAKVESKTITPAASLTSLEGKKIALWWNGKAKGDIALKTIAARLKKEYNVETELFTQGWPHGDEVYDRVIAAECQAAIATTGD</sequence>
<reference evidence="2" key="1">
    <citation type="submission" date="2016-08" db="EMBL/GenBank/DDBJ databases">
        <title>Complete genome of Cloacibacillus porcorum.</title>
        <authorList>
            <person name="Looft T."/>
            <person name="Bayles D.O."/>
            <person name="Alt D.P."/>
        </authorList>
    </citation>
    <scope>NUCLEOTIDE SEQUENCE [LARGE SCALE GENOMIC DNA]</scope>
    <source>
        <strain evidence="2">CL-84</strain>
    </source>
</reference>
<protein>
    <recommendedName>
        <fullName evidence="1">UGSC-like domain-containing protein</fullName>
    </recommendedName>
</protein>
<dbReference type="KEGG" id="cpor:BED41_00865"/>
<accession>A0A1B2I1D1</accession>